<dbReference type="InterPro" id="IPR054252">
    <property type="entry name" value="Pam3_gp18"/>
</dbReference>
<gene>
    <name evidence="2" type="ORF">KAM621c_23940</name>
</gene>
<evidence type="ECO:0000313" key="3">
    <source>
        <dbReference type="Proteomes" id="UP001058317"/>
    </source>
</evidence>
<evidence type="ECO:0000313" key="2">
    <source>
        <dbReference type="EMBL" id="BDN97289.1"/>
    </source>
</evidence>
<organism evidence="2 3">
    <name type="scientific">Citrobacter braakii</name>
    <dbReference type="NCBI Taxonomy" id="57706"/>
    <lineage>
        <taxon>Bacteria</taxon>
        <taxon>Pseudomonadati</taxon>
        <taxon>Pseudomonadota</taxon>
        <taxon>Gammaproteobacteria</taxon>
        <taxon>Enterobacterales</taxon>
        <taxon>Enterobacteriaceae</taxon>
        <taxon>Citrobacter</taxon>
        <taxon>Citrobacter freundii complex</taxon>
    </lineage>
</organism>
<proteinExistence type="predicted"/>
<name>A0AAD1L1Z3_CITBR</name>
<evidence type="ECO:0000259" key="1">
    <source>
        <dbReference type="Pfam" id="PF22479"/>
    </source>
</evidence>
<accession>A0AAD1L1Z3</accession>
<protein>
    <recommendedName>
        <fullName evidence="1">Cyanophage baseplate Pam3 plug gp18 domain-containing protein</fullName>
    </recommendedName>
</protein>
<dbReference type="Proteomes" id="UP001058317">
    <property type="component" value="Chromosome"/>
</dbReference>
<reference evidence="2" key="1">
    <citation type="submission" date="2022-07" db="EMBL/GenBank/DDBJ databases">
        <title>Complete genome sequence of carbapenem-resistant Citrobacter spp. in Japan.</title>
        <authorList>
            <person name="Maehana S."/>
            <person name="Suzuki M."/>
            <person name="Kitasato H."/>
        </authorList>
    </citation>
    <scope>NUCLEOTIDE SEQUENCE</scope>
    <source>
        <strain evidence="2">KAM621</strain>
    </source>
</reference>
<dbReference type="RefSeq" id="WP_326978149.1">
    <property type="nucleotide sequence ID" value="NZ_AP026382.1"/>
</dbReference>
<sequence>MTTPSYYEISVIPSEPDQEFTTTLNGLTLNMRLFFASTTRLWWLSISNSDRTVTLSQICMRPGVWHSLSGKLPGYSGAGAVGVARLRPNDNFGDVGAFAGGFGLFFYDEEEDE</sequence>
<dbReference type="AlphaFoldDB" id="A0AAD1L1Z3"/>
<feature type="domain" description="Cyanophage baseplate Pam3 plug gp18" evidence="1">
    <location>
        <begin position="6"/>
        <end position="64"/>
    </location>
</feature>
<dbReference type="Pfam" id="PF22479">
    <property type="entry name" value="Pam3_gp18"/>
    <property type="match status" value="1"/>
</dbReference>
<dbReference type="EMBL" id="AP026382">
    <property type="protein sequence ID" value="BDN97289.1"/>
    <property type="molecule type" value="Genomic_DNA"/>
</dbReference>